<evidence type="ECO:0000256" key="1">
    <source>
        <dbReference type="ARBA" id="ARBA00023125"/>
    </source>
</evidence>
<dbReference type="SMART" id="SM00530">
    <property type="entry name" value="HTH_XRE"/>
    <property type="match status" value="1"/>
</dbReference>
<dbReference type="AlphaFoldDB" id="A0AAX1QKL8"/>
<dbReference type="Proteomes" id="UP000250997">
    <property type="component" value="Unassembled WGS sequence"/>
</dbReference>
<dbReference type="GO" id="GO:0003677">
    <property type="term" value="F:DNA binding"/>
    <property type="evidence" value="ECO:0007669"/>
    <property type="project" value="UniProtKB-KW"/>
</dbReference>
<keyword evidence="1" id="KW-0238">DNA-binding</keyword>
<reference evidence="3 4" key="1">
    <citation type="submission" date="2018-02" db="EMBL/GenBank/DDBJ databases">
        <title>Complete genome sequencing of Faecalibacterium prausnitzii strains isolated from the human gut.</title>
        <authorList>
            <person name="Fitzgerald B.C."/>
            <person name="Shkoporov A.N."/>
            <person name="Ross P.R."/>
            <person name="Hill C."/>
        </authorList>
    </citation>
    <scope>NUCLEOTIDE SEQUENCE [LARGE SCALE GENOMIC DNA]</scope>
    <source>
        <strain evidence="3 4">APC942/18-1</strain>
    </source>
</reference>
<dbReference type="InterPro" id="IPR001387">
    <property type="entry name" value="Cro/C1-type_HTH"/>
</dbReference>
<dbReference type="SUPFAM" id="SSF47413">
    <property type="entry name" value="lambda repressor-like DNA-binding domains"/>
    <property type="match status" value="1"/>
</dbReference>
<dbReference type="EMBL" id="PRLA01000001">
    <property type="protein sequence ID" value="RAW52698.1"/>
    <property type="molecule type" value="Genomic_DNA"/>
</dbReference>
<dbReference type="Gene3D" id="1.10.260.40">
    <property type="entry name" value="lambda repressor-like DNA-binding domains"/>
    <property type="match status" value="1"/>
</dbReference>
<dbReference type="InterPro" id="IPR010982">
    <property type="entry name" value="Lambda_DNA-bd_dom_sf"/>
</dbReference>
<evidence type="ECO:0000259" key="2">
    <source>
        <dbReference type="PROSITE" id="PS50943"/>
    </source>
</evidence>
<dbReference type="CDD" id="cd00093">
    <property type="entry name" value="HTH_XRE"/>
    <property type="match status" value="1"/>
</dbReference>
<protein>
    <recommendedName>
        <fullName evidence="2">HTH cro/C1-type domain-containing protein</fullName>
    </recommendedName>
</protein>
<gene>
    <name evidence="3" type="ORF">C4N27_00680</name>
</gene>
<dbReference type="RefSeq" id="WP_158396962.1">
    <property type="nucleotide sequence ID" value="NZ_CP026548.1"/>
</dbReference>
<dbReference type="Pfam" id="PF01381">
    <property type="entry name" value="HTH_3"/>
    <property type="match status" value="1"/>
</dbReference>
<organism evidence="3 4">
    <name type="scientific">Faecalibacterium prausnitzii</name>
    <dbReference type="NCBI Taxonomy" id="853"/>
    <lineage>
        <taxon>Bacteria</taxon>
        <taxon>Bacillati</taxon>
        <taxon>Bacillota</taxon>
        <taxon>Clostridia</taxon>
        <taxon>Eubacteriales</taxon>
        <taxon>Oscillospiraceae</taxon>
        <taxon>Faecalibacterium</taxon>
    </lineage>
</organism>
<evidence type="ECO:0000313" key="3">
    <source>
        <dbReference type="EMBL" id="RAW52698.1"/>
    </source>
</evidence>
<accession>A0AAX1QKL8</accession>
<dbReference type="PROSITE" id="PS50943">
    <property type="entry name" value="HTH_CROC1"/>
    <property type="match status" value="1"/>
</dbReference>
<proteinExistence type="predicted"/>
<name>A0AAX1QKL8_9FIRM</name>
<dbReference type="PANTHER" id="PTHR46558">
    <property type="entry name" value="TRACRIPTIONAL REGULATORY PROTEIN-RELATED-RELATED"/>
    <property type="match status" value="1"/>
</dbReference>
<feature type="domain" description="HTH cro/C1-type" evidence="2">
    <location>
        <begin position="9"/>
        <end position="63"/>
    </location>
</feature>
<evidence type="ECO:0000313" key="4">
    <source>
        <dbReference type="Proteomes" id="UP000250997"/>
    </source>
</evidence>
<comment type="caution">
    <text evidence="3">The sequence shown here is derived from an EMBL/GenBank/DDBJ whole genome shotgun (WGS) entry which is preliminary data.</text>
</comment>
<sequence>MSNEIGNRIREARVQAGLKQKELAEKIGVSESRVSQYEKGSQNPRIGTLLKIADALEISVQYLCGDQWESINYEARNELDSPFRKYLWSLGYRVVRADKPKPVGKIEMQVQFGYIVISSDNQKTVFTKEQFEAFEKAIADSVNYQIWQQQQNKK</sequence>
<dbReference type="PANTHER" id="PTHR46558:SF11">
    <property type="entry name" value="HTH-TYPE TRANSCRIPTIONAL REGULATOR XRE"/>
    <property type="match status" value="1"/>
</dbReference>